<dbReference type="Pfam" id="PF00924">
    <property type="entry name" value="MS_channel_2nd"/>
    <property type="match status" value="1"/>
</dbReference>
<keyword evidence="4 7" id="KW-0812">Transmembrane</keyword>
<proteinExistence type="inferred from homology"/>
<feature type="transmembrane region" description="Helical" evidence="7">
    <location>
        <begin position="131"/>
        <end position="152"/>
    </location>
</feature>
<evidence type="ECO:0000313" key="10">
    <source>
        <dbReference type="EMBL" id="PKR81823.1"/>
    </source>
</evidence>
<gene>
    <name evidence="10" type="ORF">CW751_00335</name>
</gene>
<dbReference type="PANTHER" id="PTHR30221:SF1">
    <property type="entry name" value="SMALL-CONDUCTANCE MECHANOSENSITIVE CHANNEL"/>
    <property type="match status" value="1"/>
</dbReference>
<dbReference type="InterPro" id="IPR023408">
    <property type="entry name" value="MscS_beta-dom_sf"/>
</dbReference>
<comment type="subcellular location">
    <subcellularLocation>
        <location evidence="1">Cell membrane</location>
        <topology evidence="1">Multi-pass membrane protein</topology>
    </subcellularLocation>
</comment>
<evidence type="ECO:0000256" key="7">
    <source>
        <dbReference type="SAM" id="Phobius"/>
    </source>
</evidence>
<comment type="caution">
    <text evidence="10">The sequence shown here is derived from an EMBL/GenBank/DDBJ whole genome shotgun (WGS) entry which is preliminary data.</text>
</comment>
<dbReference type="EMBL" id="PJNI01000001">
    <property type="protein sequence ID" value="PKR81823.1"/>
    <property type="molecule type" value="Genomic_DNA"/>
</dbReference>
<evidence type="ECO:0000313" key="11">
    <source>
        <dbReference type="Proteomes" id="UP000236654"/>
    </source>
</evidence>
<dbReference type="InterPro" id="IPR010920">
    <property type="entry name" value="LSM_dom_sf"/>
</dbReference>
<feature type="transmembrane region" description="Helical" evidence="7">
    <location>
        <begin position="12"/>
        <end position="29"/>
    </location>
</feature>
<keyword evidence="11" id="KW-1185">Reference proteome</keyword>
<feature type="transmembrane region" description="Helical" evidence="7">
    <location>
        <begin position="58"/>
        <end position="78"/>
    </location>
</feature>
<dbReference type="InterPro" id="IPR049278">
    <property type="entry name" value="MS_channel_C"/>
</dbReference>
<keyword evidence="5 7" id="KW-1133">Transmembrane helix</keyword>
<dbReference type="SUPFAM" id="SSF50182">
    <property type="entry name" value="Sm-like ribonucleoproteins"/>
    <property type="match status" value="1"/>
</dbReference>
<dbReference type="Pfam" id="PF21082">
    <property type="entry name" value="MS_channel_3rd"/>
    <property type="match status" value="1"/>
</dbReference>
<evidence type="ECO:0000256" key="2">
    <source>
        <dbReference type="ARBA" id="ARBA00008017"/>
    </source>
</evidence>
<feature type="transmembrane region" description="Helical" evidence="7">
    <location>
        <begin position="90"/>
        <end position="111"/>
    </location>
</feature>
<evidence type="ECO:0000256" key="1">
    <source>
        <dbReference type="ARBA" id="ARBA00004651"/>
    </source>
</evidence>
<dbReference type="PANTHER" id="PTHR30221">
    <property type="entry name" value="SMALL-CONDUCTANCE MECHANOSENSITIVE CHANNEL"/>
    <property type="match status" value="1"/>
</dbReference>
<evidence type="ECO:0000256" key="5">
    <source>
        <dbReference type="ARBA" id="ARBA00022989"/>
    </source>
</evidence>
<dbReference type="Gene3D" id="1.10.287.1260">
    <property type="match status" value="1"/>
</dbReference>
<dbReference type="InterPro" id="IPR011066">
    <property type="entry name" value="MscS_channel_C_sf"/>
</dbReference>
<feature type="domain" description="Mechanosensitive ion channel MscS C-terminal" evidence="9">
    <location>
        <begin position="256"/>
        <end position="347"/>
    </location>
</feature>
<dbReference type="RefSeq" id="WP_101332969.1">
    <property type="nucleotide sequence ID" value="NZ_PJNI01000001.1"/>
</dbReference>
<dbReference type="SUPFAM" id="SSF82689">
    <property type="entry name" value="Mechanosensitive channel protein MscS (YggB), C-terminal domain"/>
    <property type="match status" value="1"/>
</dbReference>
<dbReference type="Gene3D" id="3.30.70.100">
    <property type="match status" value="1"/>
</dbReference>
<reference evidence="10 11" key="1">
    <citation type="submission" date="2017-12" db="EMBL/GenBank/DDBJ databases">
        <title>The draft genome sequence of Brumimicrobium saltpan LHR20.</title>
        <authorList>
            <person name="Do Z.-J."/>
            <person name="Luo H.-R."/>
        </authorList>
    </citation>
    <scope>NUCLEOTIDE SEQUENCE [LARGE SCALE GENOMIC DNA]</scope>
    <source>
        <strain evidence="10 11">LHR20</strain>
    </source>
</reference>
<evidence type="ECO:0000256" key="4">
    <source>
        <dbReference type="ARBA" id="ARBA00022692"/>
    </source>
</evidence>
<dbReference type="InterPro" id="IPR045275">
    <property type="entry name" value="MscS_archaea/bacteria_type"/>
</dbReference>
<evidence type="ECO:0000259" key="9">
    <source>
        <dbReference type="Pfam" id="PF21082"/>
    </source>
</evidence>
<dbReference type="AlphaFoldDB" id="A0A2I0R5G9"/>
<evidence type="ECO:0000256" key="3">
    <source>
        <dbReference type="ARBA" id="ARBA00022475"/>
    </source>
</evidence>
<keyword evidence="3" id="KW-1003">Cell membrane</keyword>
<accession>A0A2I0R5G9</accession>
<dbReference type="Proteomes" id="UP000236654">
    <property type="component" value="Unassembled WGS sequence"/>
</dbReference>
<dbReference type="GO" id="GO:0005886">
    <property type="term" value="C:plasma membrane"/>
    <property type="evidence" value="ECO:0007669"/>
    <property type="project" value="UniProtKB-SubCell"/>
</dbReference>
<protein>
    <submittedName>
        <fullName evidence="10">Mechanosensitive ion channel family protein</fullName>
    </submittedName>
</protein>
<evidence type="ECO:0000259" key="8">
    <source>
        <dbReference type="Pfam" id="PF00924"/>
    </source>
</evidence>
<dbReference type="GO" id="GO:0008381">
    <property type="term" value="F:mechanosensitive monoatomic ion channel activity"/>
    <property type="evidence" value="ECO:0007669"/>
    <property type="project" value="InterPro"/>
</dbReference>
<evidence type="ECO:0000256" key="6">
    <source>
        <dbReference type="ARBA" id="ARBA00023136"/>
    </source>
</evidence>
<sequence>MIEFFEDYQYEIIYIIVTIISVVALRFLTNFIQKRALKRSVEKLHYQSDGTLKTVRRILNTLWLVLGIIAIALLFVSPEVNKTLIDNSKFIIYSAIVTISTVVLASTTNKWFKWKVNKKNDEHDDPTSLKFLRYIAIGAIYTSGVLLILLVLPGFKGVAQTVLGGAGVIAVIAGIASQEALGNIVSGLFIVSFKPFRIGDIIQIEGGMTGTVTDITLRHTVIQNFENQMIVVPNSVINKEKLINYKSVDKRICERLEIGISYDSDIDLARKIMTEEAEKHPLLIEKRTLKEIKDKVPKVPVKVIRLDSSAVILRLYAWTANPDDGWTLRYDLLESIKKRFDKEGVEIPFPQQTVHFKKPLFKEE</sequence>
<comment type="similarity">
    <text evidence="2">Belongs to the MscS (TC 1.A.23) family.</text>
</comment>
<dbReference type="OrthoDB" id="9809206at2"/>
<keyword evidence="6 7" id="KW-0472">Membrane</keyword>
<dbReference type="Gene3D" id="2.30.30.60">
    <property type="match status" value="1"/>
</dbReference>
<dbReference type="InterPro" id="IPR006685">
    <property type="entry name" value="MscS_channel_2nd"/>
</dbReference>
<organism evidence="10 11">
    <name type="scientific">Brumimicrobium salinarum</name>
    <dbReference type="NCBI Taxonomy" id="2058658"/>
    <lineage>
        <taxon>Bacteria</taxon>
        <taxon>Pseudomonadati</taxon>
        <taxon>Bacteroidota</taxon>
        <taxon>Flavobacteriia</taxon>
        <taxon>Flavobacteriales</taxon>
        <taxon>Crocinitomicaceae</taxon>
        <taxon>Brumimicrobium</taxon>
    </lineage>
</organism>
<name>A0A2I0R5G9_9FLAO</name>
<feature type="domain" description="Mechanosensitive ion channel MscS" evidence="8">
    <location>
        <begin position="181"/>
        <end position="246"/>
    </location>
</feature>